<gene>
    <name evidence="2" type="ORF">GE061_006701</name>
</gene>
<dbReference type="AlphaFoldDB" id="A0A8S9WWB2"/>
<name>A0A8S9WWB2_APOLU</name>
<proteinExistence type="predicted"/>
<accession>A0A8S9WWB2</accession>
<sequence length="189" mass="21714">MDDGISMWMKAGAVSYLLGTTIGNGKTNPHVRWIVLHSRLYECWEFTIIPSSPCAQVYNLLKAQVQSNMQQAANYRQQTQIMSSEMTSEDSQNSQFSSRSGQQPTQSRWMNYDQLKQRLAEYAVQQSGRSLSKQMLLRRLVLWCMGRLLHPWLGDLRLKRLHERDSNFLSCTSTTLLLPLQVSQRGLGL</sequence>
<evidence type="ECO:0000256" key="1">
    <source>
        <dbReference type="SAM" id="MobiDB-lite"/>
    </source>
</evidence>
<evidence type="ECO:0000313" key="2">
    <source>
        <dbReference type="EMBL" id="KAF6200398.1"/>
    </source>
</evidence>
<feature type="region of interest" description="Disordered" evidence="1">
    <location>
        <begin position="82"/>
        <end position="107"/>
    </location>
</feature>
<dbReference type="EMBL" id="WIXP02000014">
    <property type="protein sequence ID" value="KAF6200398.1"/>
    <property type="molecule type" value="Genomic_DNA"/>
</dbReference>
<evidence type="ECO:0000313" key="3">
    <source>
        <dbReference type="Proteomes" id="UP000466442"/>
    </source>
</evidence>
<comment type="caution">
    <text evidence="2">The sequence shown here is derived from an EMBL/GenBank/DDBJ whole genome shotgun (WGS) entry which is preliminary data.</text>
</comment>
<protein>
    <submittedName>
        <fullName evidence="2">Uncharacterized protein</fullName>
    </submittedName>
</protein>
<reference evidence="2" key="1">
    <citation type="journal article" date="2021" name="Mol. Ecol. Resour.">
        <title>Apolygus lucorum genome provides insights into omnivorousness and mesophyll feeding.</title>
        <authorList>
            <person name="Liu Y."/>
            <person name="Liu H."/>
            <person name="Wang H."/>
            <person name="Huang T."/>
            <person name="Liu B."/>
            <person name="Yang B."/>
            <person name="Yin L."/>
            <person name="Li B."/>
            <person name="Zhang Y."/>
            <person name="Zhang S."/>
            <person name="Jiang F."/>
            <person name="Zhang X."/>
            <person name="Ren Y."/>
            <person name="Wang B."/>
            <person name="Wang S."/>
            <person name="Lu Y."/>
            <person name="Wu K."/>
            <person name="Fan W."/>
            <person name="Wang G."/>
        </authorList>
    </citation>
    <scope>NUCLEOTIDE SEQUENCE</scope>
    <source>
        <strain evidence="2">12Hb</strain>
    </source>
</reference>
<organism evidence="2 3">
    <name type="scientific">Apolygus lucorum</name>
    <name type="common">Small green plant bug</name>
    <name type="synonym">Lygocoris lucorum</name>
    <dbReference type="NCBI Taxonomy" id="248454"/>
    <lineage>
        <taxon>Eukaryota</taxon>
        <taxon>Metazoa</taxon>
        <taxon>Ecdysozoa</taxon>
        <taxon>Arthropoda</taxon>
        <taxon>Hexapoda</taxon>
        <taxon>Insecta</taxon>
        <taxon>Pterygota</taxon>
        <taxon>Neoptera</taxon>
        <taxon>Paraneoptera</taxon>
        <taxon>Hemiptera</taxon>
        <taxon>Heteroptera</taxon>
        <taxon>Panheteroptera</taxon>
        <taxon>Cimicomorpha</taxon>
        <taxon>Miridae</taxon>
        <taxon>Mirini</taxon>
        <taxon>Apolygus</taxon>
    </lineage>
</organism>
<dbReference type="Proteomes" id="UP000466442">
    <property type="component" value="Unassembled WGS sequence"/>
</dbReference>
<keyword evidence="3" id="KW-1185">Reference proteome</keyword>